<dbReference type="Proteomes" id="UP001163321">
    <property type="component" value="Chromosome 10"/>
</dbReference>
<evidence type="ECO:0000313" key="2">
    <source>
        <dbReference type="Proteomes" id="UP001163321"/>
    </source>
</evidence>
<keyword evidence="2" id="KW-1185">Reference proteome</keyword>
<sequence length="283" mass="32947">MRRQPLLLLVTFAFVAVANVAPSSALGYGESGDPSAGPSRNKEEERIGAVSVFKMLRLHKVTDQLFERRRFRLWVQYMKLFNQYSEAAIMLTLNSVYEDKKVAAIIIEAKKVSKTEAIATELQKLQLEMWTYHEKSPADVFEWLQLKNKEAKDLAPLFRNPEFRTWKKYLKLTSEQPKDVNRRMVLALTTHYKNKRLAQLILSTKYKADEDRKVKRLAKTLQVAQLQLWLLKGVDPDTASRWMVLKGKKWLKNAEEELLSQYQEYYKKLYPPMDSAVSGNARN</sequence>
<gene>
    <name evidence="1" type="ORF">PsorP6_015640</name>
</gene>
<accession>A0ACC0WQ42</accession>
<evidence type="ECO:0000313" key="1">
    <source>
        <dbReference type="EMBL" id="KAI9920426.1"/>
    </source>
</evidence>
<dbReference type="EMBL" id="CM047589">
    <property type="protein sequence ID" value="KAI9920426.1"/>
    <property type="molecule type" value="Genomic_DNA"/>
</dbReference>
<organism evidence="1 2">
    <name type="scientific">Peronosclerospora sorghi</name>
    <dbReference type="NCBI Taxonomy" id="230839"/>
    <lineage>
        <taxon>Eukaryota</taxon>
        <taxon>Sar</taxon>
        <taxon>Stramenopiles</taxon>
        <taxon>Oomycota</taxon>
        <taxon>Peronosporomycetes</taxon>
        <taxon>Peronosporales</taxon>
        <taxon>Peronosporaceae</taxon>
        <taxon>Peronosclerospora</taxon>
    </lineage>
</organism>
<proteinExistence type="predicted"/>
<reference evidence="1 2" key="1">
    <citation type="journal article" date="2022" name="bioRxiv">
        <title>The genome of the oomycete Peronosclerospora sorghi, a cosmopolitan pathogen of maize and sorghum, is inflated with dispersed pseudogenes.</title>
        <authorList>
            <person name="Fletcher K."/>
            <person name="Martin F."/>
            <person name="Isakeit T."/>
            <person name="Cavanaugh K."/>
            <person name="Magill C."/>
            <person name="Michelmore R."/>
        </authorList>
    </citation>
    <scope>NUCLEOTIDE SEQUENCE [LARGE SCALE GENOMIC DNA]</scope>
    <source>
        <strain evidence="1">P6</strain>
    </source>
</reference>
<protein>
    <submittedName>
        <fullName evidence="1">Uncharacterized protein</fullName>
    </submittedName>
</protein>
<name>A0ACC0WQ42_9STRA</name>
<comment type="caution">
    <text evidence="1">The sequence shown here is derived from an EMBL/GenBank/DDBJ whole genome shotgun (WGS) entry which is preliminary data.</text>
</comment>